<protein>
    <submittedName>
        <fullName evidence="2">SpoIID/LytB domain-containing protein</fullName>
    </submittedName>
</protein>
<dbReference type="PANTHER" id="PTHR30032:SF4">
    <property type="entry name" value="AMIDASE ENHANCER"/>
    <property type="match status" value="1"/>
</dbReference>
<dbReference type="EMBL" id="JAMPLM010000019">
    <property type="protein sequence ID" value="MEP1060585.1"/>
    <property type="molecule type" value="Genomic_DNA"/>
</dbReference>
<proteinExistence type="predicted"/>
<dbReference type="Pfam" id="PF08486">
    <property type="entry name" value="SpoIID"/>
    <property type="match status" value="1"/>
</dbReference>
<comment type="caution">
    <text evidence="2">The sequence shown here is derived from an EMBL/GenBank/DDBJ whole genome shotgun (WGS) entry which is preliminary data.</text>
</comment>
<dbReference type="RefSeq" id="WP_199322014.1">
    <property type="nucleotide sequence ID" value="NZ_JAMPLM010000019.1"/>
</dbReference>
<dbReference type="NCBIfam" id="TIGR02669">
    <property type="entry name" value="SpoIID_LytB"/>
    <property type="match status" value="1"/>
</dbReference>
<feature type="domain" description="Sporulation stage II protein D amidase enhancer LytB N-terminal" evidence="1">
    <location>
        <begin position="122"/>
        <end position="210"/>
    </location>
</feature>
<dbReference type="Proteomes" id="UP001476950">
    <property type="component" value="Unassembled WGS sequence"/>
</dbReference>
<organism evidence="2 3">
    <name type="scientific">Stenomitos frigidus AS-A4</name>
    <dbReference type="NCBI Taxonomy" id="2933935"/>
    <lineage>
        <taxon>Bacteria</taxon>
        <taxon>Bacillati</taxon>
        <taxon>Cyanobacteriota</taxon>
        <taxon>Cyanophyceae</taxon>
        <taxon>Leptolyngbyales</taxon>
        <taxon>Leptolyngbyaceae</taxon>
        <taxon>Stenomitos</taxon>
    </lineage>
</organism>
<evidence type="ECO:0000313" key="3">
    <source>
        <dbReference type="Proteomes" id="UP001476950"/>
    </source>
</evidence>
<dbReference type="InterPro" id="IPR013693">
    <property type="entry name" value="SpoIID/LytB_N"/>
</dbReference>
<sequence>MLTQLNGRSWWLGILVWMAAFSLVESASSRAAQAALELRVAIADGVSQIAVGSSTKAIVRDSNGRPLGEIAPMNAFIAQPKQGSVSLDRWQSSQLWVEPTGGGYVYIGDRWYRGRTAVVPSKSGLTAVNYVDLEHYLYSVLGGEMNGNWPQEALKAQAVAARSYALYHRQKSNNGIYDVVDTTASQVYRGIRDESTGTQAAVNATAEQVLISGGQIVEAVFHSSAGGCTENSENVWLNPVPYLKSVKENFTEVSPVAQWSLDVSRSELSKRISGVGNVVSFQPVDMTPCGRIKTMQVVGDRGSKKLSGEALQRALNLRSTLFSIVPQPALEASKGKAQASPTTFQVIGRGFGHGIGLSQWGAYNLAQGGNNYQQILKLYYQNTELAKIQVK</sequence>
<accession>A0ABV0KQF7</accession>
<reference evidence="2 3" key="1">
    <citation type="submission" date="2022-04" db="EMBL/GenBank/DDBJ databases">
        <title>Positive selection, recombination, and allopatry shape intraspecific diversity of widespread and dominant cyanobacteria.</title>
        <authorList>
            <person name="Wei J."/>
            <person name="Shu W."/>
            <person name="Hu C."/>
        </authorList>
    </citation>
    <scope>NUCLEOTIDE SEQUENCE [LARGE SCALE GENOMIC DNA]</scope>
    <source>
        <strain evidence="2 3">AS-A4</strain>
    </source>
</reference>
<dbReference type="InterPro" id="IPR051922">
    <property type="entry name" value="Bact_Sporulation_Assoc"/>
</dbReference>
<name>A0ABV0KQF7_9CYAN</name>
<evidence type="ECO:0000259" key="1">
    <source>
        <dbReference type="Pfam" id="PF08486"/>
    </source>
</evidence>
<dbReference type="PANTHER" id="PTHR30032">
    <property type="entry name" value="N-ACETYLMURAMOYL-L-ALANINE AMIDASE-RELATED"/>
    <property type="match status" value="1"/>
</dbReference>
<keyword evidence="3" id="KW-1185">Reference proteome</keyword>
<dbReference type="InterPro" id="IPR013486">
    <property type="entry name" value="SpoIID/LytB"/>
</dbReference>
<evidence type="ECO:0000313" key="2">
    <source>
        <dbReference type="EMBL" id="MEP1060585.1"/>
    </source>
</evidence>
<gene>
    <name evidence="2" type="ORF">NDI38_19305</name>
</gene>